<dbReference type="Gene3D" id="3.40.50.720">
    <property type="entry name" value="NAD(P)-binding Rossmann-like Domain"/>
    <property type="match status" value="1"/>
</dbReference>
<dbReference type="EMBL" id="CAADRA010007416">
    <property type="protein sequence ID" value="VFU01034.1"/>
    <property type="molecule type" value="Genomic_DNA"/>
</dbReference>
<dbReference type="OrthoDB" id="195672at2759"/>
<evidence type="ECO:0000313" key="4">
    <source>
        <dbReference type="EMBL" id="VFU01034.1"/>
    </source>
</evidence>
<organism evidence="4 5">
    <name type="scientific">Aphanomyces stellatus</name>
    <dbReference type="NCBI Taxonomy" id="120398"/>
    <lineage>
        <taxon>Eukaryota</taxon>
        <taxon>Sar</taxon>
        <taxon>Stramenopiles</taxon>
        <taxon>Oomycota</taxon>
        <taxon>Saprolegniomycetes</taxon>
        <taxon>Saprolegniales</taxon>
        <taxon>Verrucalvaceae</taxon>
        <taxon>Aphanomyces</taxon>
    </lineage>
</organism>
<dbReference type="InterPro" id="IPR036291">
    <property type="entry name" value="NAD(P)-bd_dom_sf"/>
</dbReference>
<comment type="similarity">
    <text evidence="1">Belongs to the pyrroline-5-carboxylate reductase family.</text>
</comment>
<gene>
    <name evidence="4" type="primary">Aste57867_24394</name>
    <name evidence="3" type="ORF">As57867_024318</name>
    <name evidence="4" type="ORF">ASTE57867_24394</name>
</gene>
<dbReference type="PANTHER" id="PTHR11645">
    <property type="entry name" value="PYRROLINE-5-CARBOXYLATE REDUCTASE"/>
    <property type="match status" value="1"/>
</dbReference>
<dbReference type="Proteomes" id="UP000332933">
    <property type="component" value="Unassembled WGS sequence"/>
</dbReference>
<protein>
    <submittedName>
        <fullName evidence="4">Aste57867_24394 protein</fullName>
    </submittedName>
</protein>
<dbReference type="GO" id="GO:0055129">
    <property type="term" value="P:L-proline biosynthetic process"/>
    <property type="evidence" value="ECO:0007669"/>
    <property type="project" value="TreeGrafter"/>
</dbReference>
<proteinExistence type="inferred from homology"/>
<reference evidence="3" key="2">
    <citation type="submission" date="2019-06" db="EMBL/GenBank/DDBJ databases">
        <title>Genomics analysis of Aphanomyces spp. identifies a new class of oomycete effector associated with host adaptation.</title>
        <authorList>
            <person name="Gaulin E."/>
        </authorList>
    </citation>
    <scope>NUCLEOTIDE SEQUENCE</scope>
    <source>
        <strain evidence="3">CBS 578.67</strain>
    </source>
</reference>
<dbReference type="Pfam" id="PF03807">
    <property type="entry name" value="F420_oxidored"/>
    <property type="match status" value="1"/>
</dbReference>
<dbReference type="GO" id="GO:0004735">
    <property type="term" value="F:pyrroline-5-carboxylate reductase activity"/>
    <property type="evidence" value="ECO:0007669"/>
    <property type="project" value="TreeGrafter"/>
</dbReference>
<sequence>MAFNNASIDYENEITKLDPHLFSPRRLSSRIQPLFNGRTLVVRAIAHQCLYFTLVVHRLRGFTGRATQVGIIGGGRVGVEIAQALLDAKWSPRDLAISTRQPEDPRWMARVDTQVARYHDNVKLAQESDVVILAMPPSQLTSVGIQIKHALSQADVVLVSVLAGVGLERVSKVCGSTCTLQTRVAPPHATGPAPPPSDTDAAAIQYAQNNSSGLQTICLYVESFALRLGLPANTARDQVVDVILGQATPTEEDFVPFHATKGSIAAEPTDAPWRREWTAVLRTTQRIFSQEIHQMDVPTS</sequence>
<reference evidence="4 5" key="1">
    <citation type="submission" date="2019-03" db="EMBL/GenBank/DDBJ databases">
        <authorList>
            <person name="Gaulin E."/>
            <person name="Dumas B."/>
        </authorList>
    </citation>
    <scope>NUCLEOTIDE SEQUENCE [LARGE SCALE GENOMIC DNA]</scope>
    <source>
        <strain evidence="4">CBS 568.67</strain>
    </source>
</reference>
<dbReference type="InterPro" id="IPR028939">
    <property type="entry name" value="P5C_Rdtase_cat_N"/>
</dbReference>
<name>A0A485LQ80_9STRA</name>
<evidence type="ECO:0000256" key="1">
    <source>
        <dbReference type="ARBA" id="ARBA00005525"/>
    </source>
</evidence>
<evidence type="ECO:0000313" key="5">
    <source>
        <dbReference type="Proteomes" id="UP000332933"/>
    </source>
</evidence>
<dbReference type="PANTHER" id="PTHR11645:SF58">
    <property type="entry name" value="NADP-DEPENDENT OXIDOREDUCTASE DOMAIN-CONTAINING PROTEIN 1"/>
    <property type="match status" value="1"/>
</dbReference>
<dbReference type="SUPFAM" id="SSF51735">
    <property type="entry name" value="NAD(P)-binding Rossmann-fold domains"/>
    <property type="match status" value="1"/>
</dbReference>
<evidence type="ECO:0000259" key="2">
    <source>
        <dbReference type="Pfam" id="PF03807"/>
    </source>
</evidence>
<feature type="domain" description="Pyrroline-5-carboxylate reductase catalytic N-terminal" evidence="2">
    <location>
        <begin position="68"/>
        <end position="164"/>
    </location>
</feature>
<dbReference type="EMBL" id="VJMH01007390">
    <property type="protein sequence ID" value="KAF0683537.1"/>
    <property type="molecule type" value="Genomic_DNA"/>
</dbReference>
<keyword evidence="5" id="KW-1185">Reference proteome</keyword>
<evidence type="ECO:0000313" key="3">
    <source>
        <dbReference type="EMBL" id="KAF0683537.1"/>
    </source>
</evidence>
<dbReference type="AlphaFoldDB" id="A0A485LQ80"/>
<accession>A0A485LQ80</accession>